<evidence type="ECO:0000313" key="3">
    <source>
        <dbReference type="EMBL" id="AOJ04500.1"/>
    </source>
</evidence>
<sequence>MVMVWHDRDGRAPEWEIAEIDATGFSSVKYSQREMQGFPHDLAENSADAAHFAWLHGFTEVEMNHVAGYHWITSKMKGRWRGTLIHLKLTAYGLGHVHADIEVPDFGMKMETRAFSTPTGHHEWTFRWTDIIRFARFDALPTFIRKPLYDLILWPTHYWILLISSKDFPVWAHRAYIRNPKFMASDASLAAFRRWMVQFYPASPDSSDATTESAAVVFDRNRCP</sequence>
<evidence type="ECO:0000256" key="1">
    <source>
        <dbReference type="ARBA" id="ARBA00023002"/>
    </source>
</evidence>
<dbReference type="GO" id="GO:0008203">
    <property type="term" value="P:cholesterol metabolic process"/>
    <property type="evidence" value="ECO:0007669"/>
    <property type="project" value="InterPro"/>
</dbReference>
<keyword evidence="4" id="KW-1185">Reference proteome</keyword>
<dbReference type="InterPro" id="IPR045605">
    <property type="entry name" value="KshA-like_C"/>
</dbReference>
<evidence type="ECO:0000259" key="2">
    <source>
        <dbReference type="Pfam" id="PF19298"/>
    </source>
</evidence>
<accession>A0A1B4FLF7</accession>
<dbReference type="GO" id="GO:0016491">
    <property type="term" value="F:oxidoreductase activity"/>
    <property type="evidence" value="ECO:0007669"/>
    <property type="project" value="UniProtKB-KW"/>
</dbReference>
<dbReference type="EMBL" id="CP013387">
    <property type="protein sequence ID" value="AOJ04500.1"/>
    <property type="molecule type" value="Genomic_DNA"/>
</dbReference>
<protein>
    <recommendedName>
        <fullName evidence="2">3-ketosteroid-9-alpha-monooxygenase oxygenase component-like C-terminal domain-containing protein</fullName>
    </recommendedName>
</protein>
<dbReference type="KEGG" id="buu:WS70_22030"/>
<gene>
    <name evidence="3" type="ORF">WS70_22030</name>
</gene>
<dbReference type="SUPFAM" id="SSF55961">
    <property type="entry name" value="Bet v1-like"/>
    <property type="match status" value="1"/>
</dbReference>
<evidence type="ECO:0000313" key="4">
    <source>
        <dbReference type="Proteomes" id="UP000062519"/>
    </source>
</evidence>
<dbReference type="Proteomes" id="UP000062519">
    <property type="component" value="Chromosome 2"/>
</dbReference>
<proteinExistence type="predicted"/>
<dbReference type="AlphaFoldDB" id="A0A1B4FLF7"/>
<reference evidence="3 4" key="1">
    <citation type="submission" date="2015-12" db="EMBL/GenBank/DDBJ databases">
        <title>Diversity of Burkholderia near neighbor genomes.</title>
        <authorList>
            <person name="Sahl J."/>
            <person name="Wagner D."/>
            <person name="Keim P."/>
        </authorList>
    </citation>
    <scope>NUCLEOTIDE SEQUENCE [LARGE SCALE GENOMIC DNA]</scope>
    <source>
        <strain evidence="3 4">BDU6</strain>
    </source>
</reference>
<dbReference type="Gene3D" id="3.90.380.10">
    <property type="entry name" value="Naphthalene 1,2-dioxygenase Alpha Subunit, Chain A, domain 1"/>
    <property type="match status" value="1"/>
</dbReference>
<keyword evidence="1" id="KW-0560">Oxidoreductase</keyword>
<feature type="domain" description="3-ketosteroid-9-alpha-monooxygenase oxygenase component-like C-terminal" evidence="2">
    <location>
        <begin position="4"/>
        <end position="200"/>
    </location>
</feature>
<organism evidence="3 4">
    <name type="scientific">Burkholderia mayonis</name>
    <dbReference type="NCBI Taxonomy" id="1385591"/>
    <lineage>
        <taxon>Bacteria</taxon>
        <taxon>Pseudomonadati</taxon>
        <taxon>Pseudomonadota</taxon>
        <taxon>Betaproteobacteria</taxon>
        <taxon>Burkholderiales</taxon>
        <taxon>Burkholderiaceae</taxon>
        <taxon>Burkholderia</taxon>
        <taxon>pseudomallei group</taxon>
    </lineage>
</organism>
<dbReference type="Pfam" id="PF19298">
    <property type="entry name" value="KshA_C"/>
    <property type="match status" value="1"/>
</dbReference>
<name>A0A1B4FLF7_9BURK</name>